<dbReference type="EMBL" id="JACHMB010000001">
    <property type="protein sequence ID" value="MBB5773578.1"/>
    <property type="molecule type" value="Genomic_DNA"/>
</dbReference>
<gene>
    <name evidence="1" type="ORF">HD596_000334</name>
</gene>
<proteinExistence type="predicted"/>
<evidence type="ECO:0000313" key="1">
    <source>
        <dbReference type="EMBL" id="MBB5773578.1"/>
    </source>
</evidence>
<accession>A0A7W9L7K4</accession>
<protein>
    <submittedName>
        <fullName evidence="1">Uncharacterized protein</fullName>
    </submittedName>
</protein>
<sequence>MISEAIGLIAPLDLTTPAEVADDPMLIRDGAMVAGYLDQPATLASERRASTGRRDKDPDPVVARIRALSRQQRPQTAGNRWGAGWGWFRGFLIAARVAVSLVPTERNGVTFGKGSGRECVEARCRVGRRTLVAVRGIRVT</sequence>
<dbReference type="Proteomes" id="UP000579153">
    <property type="component" value="Unassembled WGS sequence"/>
</dbReference>
<keyword evidence="2" id="KW-1185">Reference proteome</keyword>
<dbReference type="RefSeq" id="WP_221519130.1">
    <property type="nucleotide sequence ID" value="NZ_JACHMB010000001.1"/>
</dbReference>
<organism evidence="1 2">
    <name type="scientific">Nonomuraea jabiensis</name>
    <dbReference type="NCBI Taxonomy" id="882448"/>
    <lineage>
        <taxon>Bacteria</taxon>
        <taxon>Bacillati</taxon>
        <taxon>Actinomycetota</taxon>
        <taxon>Actinomycetes</taxon>
        <taxon>Streptosporangiales</taxon>
        <taxon>Streptosporangiaceae</taxon>
        <taxon>Nonomuraea</taxon>
    </lineage>
</organism>
<dbReference type="AlphaFoldDB" id="A0A7W9L7K4"/>
<name>A0A7W9L7K4_9ACTN</name>
<comment type="caution">
    <text evidence="1">The sequence shown here is derived from an EMBL/GenBank/DDBJ whole genome shotgun (WGS) entry which is preliminary data.</text>
</comment>
<evidence type="ECO:0000313" key="2">
    <source>
        <dbReference type="Proteomes" id="UP000579153"/>
    </source>
</evidence>
<reference evidence="1 2" key="1">
    <citation type="submission" date="2020-08" db="EMBL/GenBank/DDBJ databases">
        <title>Sequencing the genomes of 1000 actinobacteria strains.</title>
        <authorList>
            <person name="Klenk H.-P."/>
        </authorList>
    </citation>
    <scope>NUCLEOTIDE SEQUENCE [LARGE SCALE GENOMIC DNA]</scope>
    <source>
        <strain evidence="1 2">DSM 45507</strain>
    </source>
</reference>